<reference evidence="2" key="1">
    <citation type="submission" date="2022-08" db="EMBL/GenBank/DDBJ databases">
        <title>Novel Bdellovibrio Species Isolated from Svalbard: Designation Bdellovibrio svalbardensis.</title>
        <authorList>
            <person name="Mitchell R.J."/>
            <person name="Choi S.Y."/>
        </authorList>
    </citation>
    <scope>NUCLEOTIDE SEQUENCE</scope>
    <source>
        <strain evidence="2">PAP01</strain>
    </source>
</reference>
<sequence length="412" mass="46418">MISLTKIKASILLCLFPYLAACANREVIRDIDYKYSVAAMRMGEPAAALKDFPKLEKGGFITTVERSWISLWDGSKDQSGLLDQVKSLENRKYISVSREAQYFFFSETEEGYIPGEHEIICLHLISAMYFMQNQQWEEAKVEARLAGYFLQTFFKPDQPHFDDPALRVWLAGIWSALGEWPEAQVDLRKAYELSHDKNILPFLEVQRPPSDLSIGFYGVSPDLQWTEGNAFPKFDNSTAAPLLPIHFSSAPWYERHQLRNSTIRDVVMKSNYMAQYYGTKLNKGAEKTIGYTAGGSIMTAGLFVGTAIAGGGTYLLASSGASGIGDALGLVWAAGFFVGKSMWDYGKSLSSDMSRSADESEKQSFENMKTYRFVRFLPNWISFSNQKTADFVTYLKFAAPKSKTSVQFIQRY</sequence>
<dbReference type="Proteomes" id="UP001152321">
    <property type="component" value="Unassembled WGS sequence"/>
</dbReference>
<comment type="caution">
    <text evidence="2">The sequence shown here is derived from an EMBL/GenBank/DDBJ whole genome shotgun (WGS) entry which is preliminary data.</text>
</comment>
<keyword evidence="3" id="KW-1185">Reference proteome</keyword>
<feature type="chain" id="PRO_5047256074" description="Lipoprotein" evidence="1">
    <location>
        <begin position="24"/>
        <end position="412"/>
    </location>
</feature>
<keyword evidence="1" id="KW-0732">Signal</keyword>
<evidence type="ECO:0000313" key="2">
    <source>
        <dbReference type="EMBL" id="MDG0817038.1"/>
    </source>
</evidence>
<proteinExistence type="predicted"/>
<organism evidence="2 3">
    <name type="scientific">Bdellovibrio svalbardensis</name>
    <dbReference type="NCBI Taxonomy" id="2972972"/>
    <lineage>
        <taxon>Bacteria</taxon>
        <taxon>Pseudomonadati</taxon>
        <taxon>Bdellovibrionota</taxon>
        <taxon>Bdellovibrionia</taxon>
        <taxon>Bdellovibrionales</taxon>
        <taxon>Pseudobdellovibrionaceae</taxon>
        <taxon>Bdellovibrio</taxon>
    </lineage>
</organism>
<name>A0ABT6DPH1_9BACT</name>
<gene>
    <name evidence="2" type="ORF">NWE73_11720</name>
</gene>
<dbReference type="EMBL" id="JANRMI010000003">
    <property type="protein sequence ID" value="MDG0817038.1"/>
    <property type="molecule type" value="Genomic_DNA"/>
</dbReference>
<protein>
    <recommendedName>
        <fullName evidence="4">Lipoprotein</fullName>
    </recommendedName>
</protein>
<evidence type="ECO:0000313" key="3">
    <source>
        <dbReference type="Proteomes" id="UP001152321"/>
    </source>
</evidence>
<feature type="signal peptide" evidence="1">
    <location>
        <begin position="1"/>
        <end position="23"/>
    </location>
</feature>
<evidence type="ECO:0008006" key="4">
    <source>
        <dbReference type="Google" id="ProtNLM"/>
    </source>
</evidence>
<evidence type="ECO:0000256" key="1">
    <source>
        <dbReference type="SAM" id="SignalP"/>
    </source>
</evidence>
<accession>A0ABT6DPH1</accession>
<dbReference type="RefSeq" id="WP_277578514.1">
    <property type="nucleotide sequence ID" value="NZ_JANRMI010000003.1"/>
</dbReference>